<feature type="domain" description="DUF4158" evidence="2">
    <location>
        <begin position="7"/>
        <end position="166"/>
    </location>
</feature>
<dbReference type="Pfam" id="PF13700">
    <property type="entry name" value="DUF4158"/>
    <property type="match status" value="1"/>
</dbReference>
<evidence type="ECO:0000256" key="1">
    <source>
        <dbReference type="SAM" id="MobiDB-lite"/>
    </source>
</evidence>
<comment type="caution">
    <text evidence="3">The sequence shown here is derived from an EMBL/GenBank/DDBJ whole genome shotgun (WGS) entry which is preliminary data.</text>
</comment>
<evidence type="ECO:0000259" key="2">
    <source>
        <dbReference type="Pfam" id="PF13700"/>
    </source>
</evidence>
<proteinExistence type="predicted"/>
<evidence type="ECO:0000313" key="3">
    <source>
        <dbReference type="EMBL" id="MBB4642569.1"/>
    </source>
</evidence>
<protein>
    <recommendedName>
        <fullName evidence="2">DUF4158 domain-containing protein</fullName>
    </recommendedName>
</protein>
<dbReference type="Proteomes" id="UP000575068">
    <property type="component" value="Unassembled WGS sequence"/>
</dbReference>
<dbReference type="InterPro" id="IPR025296">
    <property type="entry name" value="DUF4158"/>
</dbReference>
<keyword evidence="4" id="KW-1185">Reference proteome</keyword>
<feature type="compositionally biased region" description="Low complexity" evidence="1">
    <location>
        <begin position="492"/>
        <end position="504"/>
    </location>
</feature>
<reference evidence="3 4" key="1">
    <citation type="submission" date="2020-08" db="EMBL/GenBank/DDBJ databases">
        <title>Genomic Encyclopedia of Type Strains, Phase IV (KMG-IV): sequencing the most valuable type-strain genomes for metagenomic binning, comparative biology and taxonomic classification.</title>
        <authorList>
            <person name="Goeker M."/>
        </authorList>
    </citation>
    <scope>NUCLEOTIDE SEQUENCE [LARGE SCALE GENOMIC DNA]</scope>
    <source>
        <strain evidence="3 4">DSM 7465</strain>
    </source>
</reference>
<evidence type="ECO:0000313" key="4">
    <source>
        <dbReference type="Proteomes" id="UP000575068"/>
    </source>
</evidence>
<feature type="region of interest" description="Disordered" evidence="1">
    <location>
        <begin position="492"/>
        <end position="511"/>
    </location>
</feature>
<dbReference type="AlphaFoldDB" id="A0A840HYC7"/>
<name>A0A840HYC7_9SPHN</name>
<organism evidence="3 4">
    <name type="scientific">Rhizorhapis suberifaciens</name>
    <name type="common">corky root of lettuce</name>
    <dbReference type="NCBI Taxonomy" id="13656"/>
    <lineage>
        <taxon>Bacteria</taxon>
        <taxon>Pseudomonadati</taxon>
        <taxon>Pseudomonadota</taxon>
        <taxon>Alphaproteobacteria</taxon>
        <taxon>Sphingomonadales</taxon>
        <taxon>Sphingomonadaceae</taxon>
        <taxon>Rhizorhapis</taxon>
    </lineage>
</organism>
<gene>
    <name evidence="3" type="ORF">HNQ99_002905</name>
</gene>
<dbReference type="EMBL" id="JACHOV010000012">
    <property type="protein sequence ID" value="MBB4642569.1"/>
    <property type="molecule type" value="Genomic_DNA"/>
</dbReference>
<accession>A0A840HYC7</accession>
<sequence length="511" mass="57032">MPARIAMTDRQRQEHLALPSTEEEVVTHYSLDDADLTAITKSRTPATRLGYALQLCCLRFPCRYLRRGEMLPAVMLDYIAEQLDIDADVIAEFARRGPTRYEQLAAIKRNHGFRDLSHPMRAELAAWLEEEAISIVDGQSLLMRLIGKMRSERIVIPGISVVERMAPSALHRADKAFAERIYNQVASSARQRLETILSDKVHDQQSRLSWLRAPPNRVSARSLLELLDKIDTIRSIGAISAPIPEISHPRMRQLAREGVRLTAQAMQQMSPARRIATLVATLRELEATTTDAALTMFGSLVGRANLRARKRLEETILATADQGRERLARIATVLEVMTQALRKGGDVAAAVTAVASLDVIEADAHVIRRTTKPGKPDVVGELGPEYRIFKQVGTRFLASFVFEGRRATRDLQTALGILIQLGGNWRKPLPVDIPLGHIERRWQRHLFADGKIDRTYWELATYFAVASALASGDLWVPTSRMHRALEDLITPAPGSAPAHSAALPELRKPDF</sequence>